<accession>A0AAN7UFV8</accession>
<proteinExistence type="predicted"/>
<sequence length="91" mass="10440">MLLKRKRSESELSTSTTSTFNSPPRVNCFSPESTDVSMDDFTFTAHYPVSPLSRFSNKNLHVPGRTMKRLRDNRPSEHEVHRKFVSGQSPQ</sequence>
<feature type="region of interest" description="Disordered" evidence="1">
    <location>
        <begin position="70"/>
        <end position="91"/>
    </location>
</feature>
<gene>
    <name evidence="2" type="ORF">RRF57_007244</name>
</gene>
<protein>
    <submittedName>
        <fullName evidence="2">Uncharacterized protein</fullName>
    </submittedName>
</protein>
<comment type="caution">
    <text evidence="2">The sequence shown here is derived from an EMBL/GenBank/DDBJ whole genome shotgun (WGS) entry which is preliminary data.</text>
</comment>
<dbReference type="AlphaFoldDB" id="A0AAN7UFV8"/>
<name>A0AAN7UFV8_9PEZI</name>
<evidence type="ECO:0000313" key="2">
    <source>
        <dbReference type="EMBL" id="KAK5631530.1"/>
    </source>
</evidence>
<feature type="compositionally biased region" description="Basic and acidic residues" evidence="1">
    <location>
        <begin position="70"/>
        <end position="82"/>
    </location>
</feature>
<organism evidence="2 3">
    <name type="scientific">Xylaria bambusicola</name>
    <dbReference type="NCBI Taxonomy" id="326684"/>
    <lineage>
        <taxon>Eukaryota</taxon>
        <taxon>Fungi</taxon>
        <taxon>Dikarya</taxon>
        <taxon>Ascomycota</taxon>
        <taxon>Pezizomycotina</taxon>
        <taxon>Sordariomycetes</taxon>
        <taxon>Xylariomycetidae</taxon>
        <taxon>Xylariales</taxon>
        <taxon>Xylariaceae</taxon>
        <taxon>Xylaria</taxon>
    </lineage>
</organism>
<keyword evidence="3" id="KW-1185">Reference proteome</keyword>
<reference evidence="2 3" key="1">
    <citation type="submission" date="2023-10" db="EMBL/GenBank/DDBJ databases">
        <title>Draft genome sequence of Xylaria bambusicola isolate GMP-LS, the root and basal stem rot pathogen of sugarcane in Indonesia.</title>
        <authorList>
            <person name="Selvaraj P."/>
            <person name="Muralishankar V."/>
            <person name="Muruganantham S."/>
            <person name="Sp S."/>
            <person name="Haryani S."/>
            <person name="Lau K.J.X."/>
            <person name="Naqvi N.I."/>
        </authorList>
    </citation>
    <scope>NUCLEOTIDE SEQUENCE [LARGE SCALE GENOMIC DNA]</scope>
    <source>
        <strain evidence="2">GMP-LS</strain>
    </source>
</reference>
<feature type="region of interest" description="Disordered" evidence="1">
    <location>
        <begin position="1"/>
        <end position="26"/>
    </location>
</feature>
<evidence type="ECO:0000313" key="3">
    <source>
        <dbReference type="Proteomes" id="UP001305414"/>
    </source>
</evidence>
<dbReference type="EMBL" id="JAWHQM010000020">
    <property type="protein sequence ID" value="KAK5631530.1"/>
    <property type="molecule type" value="Genomic_DNA"/>
</dbReference>
<evidence type="ECO:0000256" key="1">
    <source>
        <dbReference type="SAM" id="MobiDB-lite"/>
    </source>
</evidence>
<dbReference type="Proteomes" id="UP001305414">
    <property type="component" value="Unassembled WGS sequence"/>
</dbReference>